<dbReference type="Proteomes" id="UP000574390">
    <property type="component" value="Unassembled WGS sequence"/>
</dbReference>
<feature type="transmembrane region" description="Helical" evidence="6">
    <location>
        <begin position="411"/>
        <end position="434"/>
    </location>
</feature>
<keyword evidence="3 6" id="KW-1133">Transmembrane helix</keyword>
<keyword evidence="4 6" id="KW-0472">Membrane</keyword>
<dbReference type="GO" id="GO:0055085">
    <property type="term" value="P:transmembrane transport"/>
    <property type="evidence" value="ECO:0007669"/>
    <property type="project" value="InterPro"/>
</dbReference>
<organism evidence="8 9">
    <name type="scientific">Perkinsus olseni</name>
    <name type="common">Perkinsus atlanticus</name>
    <dbReference type="NCBI Taxonomy" id="32597"/>
    <lineage>
        <taxon>Eukaryota</taxon>
        <taxon>Sar</taxon>
        <taxon>Alveolata</taxon>
        <taxon>Perkinsozoa</taxon>
        <taxon>Perkinsea</taxon>
        <taxon>Perkinsida</taxon>
        <taxon>Perkinsidae</taxon>
        <taxon>Perkinsus</taxon>
    </lineage>
</organism>
<evidence type="ECO:0000256" key="2">
    <source>
        <dbReference type="ARBA" id="ARBA00022692"/>
    </source>
</evidence>
<evidence type="ECO:0000256" key="1">
    <source>
        <dbReference type="ARBA" id="ARBA00004141"/>
    </source>
</evidence>
<dbReference type="InterPro" id="IPR036513">
    <property type="entry name" value="STAS_dom_sf"/>
</dbReference>
<feature type="transmembrane region" description="Helical" evidence="6">
    <location>
        <begin position="168"/>
        <end position="188"/>
    </location>
</feature>
<evidence type="ECO:0000256" key="6">
    <source>
        <dbReference type="SAM" id="Phobius"/>
    </source>
</evidence>
<evidence type="ECO:0000256" key="4">
    <source>
        <dbReference type="ARBA" id="ARBA00023136"/>
    </source>
</evidence>
<feature type="transmembrane region" description="Helical" evidence="6">
    <location>
        <begin position="467"/>
        <end position="498"/>
    </location>
</feature>
<dbReference type="PROSITE" id="PS50801">
    <property type="entry name" value="STAS"/>
    <property type="match status" value="1"/>
</dbReference>
<feature type="transmembrane region" description="Helical" evidence="6">
    <location>
        <begin position="440"/>
        <end position="460"/>
    </location>
</feature>
<evidence type="ECO:0000313" key="9">
    <source>
        <dbReference type="Proteomes" id="UP000574390"/>
    </source>
</evidence>
<feature type="region of interest" description="Disordered" evidence="5">
    <location>
        <begin position="710"/>
        <end position="732"/>
    </location>
</feature>
<dbReference type="PANTHER" id="PTHR11814">
    <property type="entry name" value="SULFATE TRANSPORTER"/>
    <property type="match status" value="1"/>
</dbReference>
<evidence type="ECO:0000259" key="7">
    <source>
        <dbReference type="PROSITE" id="PS50801"/>
    </source>
</evidence>
<dbReference type="CDD" id="cd07042">
    <property type="entry name" value="STAS_SulP_like_sulfate_transporter"/>
    <property type="match status" value="1"/>
</dbReference>
<dbReference type="InterPro" id="IPR002645">
    <property type="entry name" value="STAS_dom"/>
</dbReference>
<keyword evidence="2 6" id="KW-0812">Transmembrane</keyword>
<dbReference type="GO" id="GO:0016020">
    <property type="term" value="C:membrane"/>
    <property type="evidence" value="ECO:0007669"/>
    <property type="project" value="UniProtKB-SubCell"/>
</dbReference>
<dbReference type="SUPFAM" id="SSF52091">
    <property type="entry name" value="SpoIIaa-like"/>
    <property type="match status" value="1"/>
</dbReference>
<dbReference type="Pfam" id="PF01740">
    <property type="entry name" value="STAS"/>
    <property type="match status" value="1"/>
</dbReference>
<name>A0A7J6PDS3_PEROL</name>
<comment type="caution">
    <text evidence="8">The sequence shown here is derived from an EMBL/GenBank/DDBJ whole genome shotgun (WGS) entry which is preliminary data.</text>
</comment>
<gene>
    <name evidence="8" type="ORF">FOZ62_032119</name>
</gene>
<reference evidence="8 9" key="1">
    <citation type="submission" date="2020-04" db="EMBL/GenBank/DDBJ databases">
        <title>Perkinsus olseni comparative genomics.</title>
        <authorList>
            <person name="Bogema D.R."/>
        </authorList>
    </citation>
    <scope>NUCLEOTIDE SEQUENCE [LARGE SCALE GENOMIC DNA]</scope>
    <source>
        <strain evidence="8">ATCC PRA-205</strain>
    </source>
</reference>
<comment type="subcellular location">
    <subcellularLocation>
        <location evidence="1">Membrane</location>
        <topology evidence="1">Multi-pass membrane protein</topology>
    </subcellularLocation>
</comment>
<dbReference type="InterPro" id="IPR001902">
    <property type="entry name" value="SLC26A/SulP_fam"/>
</dbReference>
<feature type="transmembrane region" description="Helical" evidence="6">
    <location>
        <begin position="271"/>
        <end position="293"/>
    </location>
</feature>
<feature type="transmembrane region" description="Helical" evidence="6">
    <location>
        <begin position="337"/>
        <end position="357"/>
    </location>
</feature>
<feature type="transmembrane region" description="Helical" evidence="6">
    <location>
        <begin position="195"/>
        <end position="212"/>
    </location>
</feature>
<dbReference type="Gene3D" id="3.30.750.24">
    <property type="entry name" value="STAS domain"/>
    <property type="match status" value="1"/>
</dbReference>
<sequence length="732" mass="79807">MSPQGSATSPKYSGTPRLSKPLKRVESNLYKSLATPLLNGTPAAKQRPSVASLSPGRVFRQFRDFLEDWVPLIGVLKRYKRSDADVDLKGGITLGLITISQSIAHAHIAHVSLINGPYSCVWPVLIYALFGTSPHMSVGTGAMMALMTGEHVAHIPDLAERTAVGCQLALVTGAAMCVMAMLRLSFLVRFISRPALSGFVTGAAFVIVASLMKDFFGLHQVPKGVNFFENMYFVGTCLGMASPTVTFLSFLTIAIISILARCRGRHRIIEIIAGFKELLAVIITTLLTFSWSFHRRRELLQSIGDDEGWEDFIPHVGVVPSGLPSFALPPLTSGLPAVIPSGIMVALMCYISSYAAAKKFAIADGYEIHAGTELGVMGLANLVGSVFGAFPVQGGLSRTSISHNIGVRTQVAGIVAALIAIGGLTFLTSLMYWIPNATLAGIILSATPHLIDFSLARWLWRNSKRDFAVWMAAVGGTLLLGLLQGVFLAMVLSVTLMVQQVAMPPTNAMGRLSNGHWRALAYWPRTAKTIPGLLVFGVSGPLLFVNWEHVKDKLLDTERRYSRHCGKAVEAVVMHMVGVPFIDATAIQGLEELAVEFRARGVTLWFAGSHGSVRKMLETVLVERAVIEQTADLVQQVEAVVQQALRYIDLPVTTHAAVMIQRWWRNRQQQLLRDRGYSDGDQYINVAWAVDNSTLKEMYRNQSLKLVPSSPDLLASRSPSRVNRDGRSSSMV</sequence>
<evidence type="ECO:0000256" key="5">
    <source>
        <dbReference type="SAM" id="MobiDB-lite"/>
    </source>
</evidence>
<evidence type="ECO:0000313" key="8">
    <source>
        <dbReference type="EMBL" id="KAF4694275.1"/>
    </source>
</evidence>
<dbReference type="Pfam" id="PF00916">
    <property type="entry name" value="Sulfate_transp"/>
    <property type="match status" value="1"/>
</dbReference>
<feature type="domain" description="STAS" evidence="7">
    <location>
        <begin position="523"/>
        <end position="644"/>
    </location>
</feature>
<feature type="compositionally biased region" description="Basic and acidic residues" evidence="5">
    <location>
        <begin position="722"/>
        <end position="732"/>
    </location>
</feature>
<proteinExistence type="predicted"/>
<accession>A0A7J6PDS3</accession>
<dbReference type="EMBL" id="JABANM010035952">
    <property type="protein sequence ID" value="KAF4694275.1"/>
    <property type="molecule type" value="Genomic_DNA"/>
</dbReference>
<dbReference type="InterPro" id="IPR011547">
    <property type="entry name" value="SLC26A/SulP_dom"/>
</dbReference>
<dbReference type="AlphaFoldDB" id="A0A7J6PDS3"/>
<protein>
    <recommendedName>
        <fullName evidence="7">STAS domain-containing protein</fullName>
    </recommendedName>
</protein>
<evidence type="ECO:0000256" key="3">
    <source>
        <dbReference type="ARBA" id="ARBA00022989"/>
    </source>
</evidence>
<feature type="transmembrane region" description="Helical" evidence="6">
    <location>
        <begin position="232"/>
        <end position="259"/>
    </location>
</feature>